<keyword evidence="7" id="KW-0811">Translocation</keyword>
<dbReference type="CDD" id="cd11771">
    <property type="entry name" value="SH3_Pex13p_fungal"/>
    <property type="match status" value="1"/>
</dbReference>
<reference evidence="18" key="2">
    <citation type="submission" date="2015-01" db="EMBL/GenBank/DDBJ databases">
        <title>Evolutionary Origins and Diversification of the Mycorrhizal Mutualists.</title>
        <authorList>
            <consortium name="DOE Joint Genome Institute"/>
            <consortium name="Mycorrhizal Genomics Consortium"/>
            <person name="Kohler A."/>
            <person name="Kuo A."/>
            <person name="Nagy L.G."/>
            <person name="Floudas D."/>
            <person name="Copeland A."/>
            <person name="Barry K.W."/>
            <person name="Cichocki N."/>
            <person name="Veneault-Fourrey C."/>
            <person name="LaButti K."/>
            <person name="Lindquist E.A."/>
            <person name="Lipzen A."/>
            <person name="Lundell T."/>
            <person name="Morin E."/>
            <person name="Murat C."/>
            <person name="Riley R."/>
            <person name="Ohm R."/>
            <person name="Sun H."/>
            <person name="Tunlid A."/>
            <person name="Henrissat B."/>
            <person name="Grigoriev I.V."/>
            <person name="Hibbett D.S."/>
            <person name="Martin F."/>
        </authorList>
    </citation>
    <scope>NUCLEOTIDE SEQUENCE [LARGE SCALE GENOMIC DNA]</scope>
    <source>
        <strain evidence="18">MUT 4182</strain>
    </source>
</reference>
<dbReference type="PRINTS" id="PR00452">
    <property type="entry name" value="SH3DOMAIN"/>
</dbReference>
<proteinExistence type="inferred from homology"/>
<dbReference type="GO" id="GO:0016560">
    <property type="term" value="P:protein import into peroxisome matrix, docking"/>
    <property type="evidence" value="ECO:0007669"/>
    <property type="project" value="InterPro"/>
</dbReference>
<organism evidence="17 18">
    <name type="scientific">Tulasnella calospora MUT 4182</name>
    <dbReference type="NCBI Taxonomy" id="1051891"/>
    <lineage>
        <taxon>Eukaryota</taxon>
        <taxon>Fungi</taxon>
        <taxon>Dikarya</taxon>
        <taxon>Basidiomycota</taxon>
        <taxon>Agaricomycotina</taxon>
        <taxon>Agaricomycetes</taxon>
        <taxon>Cantharellales</taxon>
        <taxon>Tulasnellaceae</taxon>
        <taxon>Tulasnella</taxon>
    </lineage>
</organism>
<keyword evidence="18" id="KW-1185">Reference proteome</keyword>
<keyword evidence="4 15" id="KW-0812">Transmembrane</keyword>
<dbReference type="SMART" id="SM00326">
    <property type="entry name" value="SH3"/>
    <property type="match status" value="1"/>
</dbReference>
<evidence type="ECO:0000256" key="14">
    <source>
        <dbReference type="SAM" id="MobiDB-lite"/>
    </source>
</evidence>
<evidence type="ECO:0000256" key="13">
    <source>
        <dbReference type="PROSITE-ProRule" id="PRU00192"/>
    </source>
</evidence>
<dbReference type="InterPro" id="IPR007223">
    <property type="entry name" value="Peroxin-13_N"/>
</dbReference>
<dbReference type="HOGENOM" id="CLU_034386_1_2_1"/>
<keyword evidence="6 15" id="KW-1133">Transmembrane helix</keyword>
<keyword evidence="5" id="KW-0653">Protein transport</keyword>
<feature type="compositionally biased region" description="Low complexity" evidence="14">
    <location>
        <begin position="69"/>
        <end position="78"/>
    </location>
</feature>
<evidence type="ECO:0000313" key="18">
    <source>
        <dbReference type="Proteomes" id="UP000054248"/>
    </source>
</evidence>
<protein>
    <recommendedName>
        <fullName evidence="11">Peroxisomal membrane protein PEX13</fullName>
    </recommendedName>
    <alternativeName>
        <fullName evidence="10">Peroxin-13</fullName>
    </alternativeName>
</protein>
<evidence type="ECO:0000256" key="3">
    <source>
        <dbReference type="ARBA" id="ARBA00022448"/>
    </source>
</evidence>
<dbReference type="EMBL" id="KN823022">
    <property type="protein sequence ID" value="KIO26602.1"/>
    <property type="molecule type" value="Genomic_DNA"/>
</dbReference>
<reference evidence="17 18" key="1">
    <citation type="submission" date="2014-04" db="EMBL/GenBank/DDBJ databases">
        <authorList>
            <consortium name="DOE Joint Genome Institute"/>
            <person name="Kuo A."/>
            <person name="Girlanda M."/>
            <person name="Perotto S."/>
            <person name="Kohler A."/>
            <person name="Nagy L.G."/>
            <person name="Floudas D."/>
            <person name="Copeland A."/>
            <person name="Barry K.W."/>
            <person name="Cichocki N."/>
            <person name="Veneault-Fourrey C."/>
            <person name="LaButti K."/>
            <person name="Lindquist E.A."/>
            <person name="Lipzen A."/>
            <person name="Lundell T."/>
            <person name="Morin E."/>
            <person name="Murat C."/>
            <person name="Sun H."/>
            <person name="Tunlid A."/>
            <person name="Henrissat B."/>
            <person name="Grigoriev I.V."/>
            <person name="Hibbett D.S."/>
            <person name="Martin F."/>
            <person name="Nordberg H.P."/>
            <person name="Cantor M.N."/>
            <person name="Hua S.X."/>
        </authorList>
    </citation>
    <scope>NUCLEOTIDE SEQUENCE [LARGE SCALE GENOMIC DNA]</scope>
    <source>
        <strain evidence="17 18">MUT 4182</strain>
    </source>
</reference>
<feature type="domain" description="SH3" evidence="16">
    <location>
        <begin position="300"/>
        <end position="366"/>
    </location>
</feature>
<dbReference type="PANTHER" id="PTHR19332">
    <property type="entry name" value="PEROXISOMAL MEMBRANE PROTEIN PEX13"/>
    <property type="match status" value="1"/>
</dbReference>
<dbReference type="STRING" id="1051891.A0A0C3LYV1"/>
<evidence type="ECO:0000256" key="11">
    <source>
        <dbReference type="ARBA" id="ARBA00034535"/>
    </source>
</evidence>
<keyword evidence="9" id="KW-0576">Peroxisome</keyword>
<evidence type="ECO:0000256" key="12">
    <source>
        <dbReference type="ARBA" id="ARBA00046271"/>
    </source>
</evidence>
<evidence type="ECO:0000256" key="7">
    <source>
        <dbReference type="ARBA" id="ARBA00023010"/>
    </source>
</evidence>
<keyword evidence="8 15" id="KW-0472">Membrane</keyword>
<feature type="transmembrane region" description="Helical" evidence="15">
    <location>
        <begin position="205"/>
        <end position="223"/>
    </location>
</feature>
<evidence type="ECO:0000256" key="15">
    <source>
        <dbReference type="SAM" id="Phobius"/>
    </source>
</evidence>
<evidence type="ECO:0000256" key="10">
    <source>
        <dbReference type="ARBA" id="ARBA00029693"/>
    </source>
</evidence>
<sequence length="386" mass="40854">MSTTTMPAPPKPWERSGAVTSSTTQSVMQSAQPAPTAPAPTTTTTTPAVPQRPASLSTTSTAVSPIAPSPYTSMTSSYSSPYSSYGAGSSYMSPYNRMGGYSSYGSYGGYGGGYGSYGGGYGMSPYGMGGMGGMGVQVDPATGQPVPSLIQQAESSTGQTFALIQSIVGTFTGFANMLESTFMATHSSFFAMLGVAEQFGQLKVALGQVFGLFGFVGWLRGWLRGDRAGLKRDFKKFLKGDEVPGQAPRPSRKPLVIFLLAIFGLPFLMRKLILHLASRLPPPVPVQMGPDGQPRVIDPANLTFVRAIHPFASKDPVELSLSKGELVAVLSTVDPATGVEGEWWRGRTREGREGWFPANFVEVVKSPTKTLEGAPMSTPMPGKKID</sequence>
<dbReference type="InterPro" id="IPR001452">
    <property type="entry name" value="SH3_domain"/>
</dbReference>
<dbReference type="Pfam" id="PF07653">
    <property type="entry name" value="SH3_2"/>
    <property type="match status" value="1"/>
</dbReference>
<dbReference type="SUPFAM" id="SSF50044">
    <property type="entry name" value="SH3-domain"/>
    <property type="match status" value="1"/>
</dbReference>
<feature type="transmembrane region" description="Helical" evidence="15">
    <location>
        <begin position="255"/>
        <end position="273"/>
    </location>
</feature>
<name>A0A0C3LYV1_9AGAM</name>
<dbReference type="Gene3D" id="2.30.30.40">
    <property type="entry name" value="SH3 Domains"/>
    <property type="match status" value="1"/>
</dbReference>
<comment type="similarity">
    <text evidence="1">Belongs to the peroxin-13 family.</text>
</comment>
<evidence type="ECO:0000313" key="17">
    <source>
        <dbReference type="EMBL" id="KIO26602.1"/>
    </source>
</evidence>
<keyword evidence="2 13" id="KW-0728">SH3 domain</keyword>
<evidence type="ECO:0000256" key="2">
    <source>
        <dbReference type="ARBA" id="ARBA00022443"/>
    </source>
</evidence>
<dbReference type="GO" id="GO:0005778">
    <property type="term" value="C:peroxisomal membrane"/>
    <property type="evidence" value="ECO:0007669"/>
    <property type="project" value="UniProtKB-SubCell"/>
</dbReference>
<evidence type="ECO:0000256" key="9">
    <source>
        <dbReference type="ARBA" id="ARBA00023140"/>
    </source>
</evidence>
<dbReference type="GO" id="GO:1990429">
    <property type="term" value="C:peroxisomal importomer complex"/>
    <property type="evidence" value="ECO:0007669"/>
    <property type="project" value="TreeGrafter"/>
</dbReference>
<evidence type="ECO:0000259" key="16">
    <source>
        <dbReference type="PROSITE" id="PS50002"/>
    </source>
</evidence>
<feature type="region of interest" description="Disordered" evidence="14">
    <location>
        <begin position="1"/>
        <end position="78"/>
    </location>
</feature>
<dbReference type="AlphaFoldDB" id="A0A0C3LYV1"/>
<comment type="subcellular location">
    <subcellularLocation>
        <location evidence="12">Peroxisome membrane</location>
    </subcellularLocation>
</comment>
<dbReference type="Proteomes" id="UP000054248">
    <property type="component" value="Unassembled WGS sequence"/>
</dbReference>
<evidence type="ECO:0000256" key="1">
    <source>
        <dbReference type="ARBA" id="ARBA00006033"/>
    </source>
</evidence>
<dbReference type="Pfam" id="PF04088">
    <property type="entry name" value="Peroxin-13_N"/>
    <property type="match status" value="1"/>
</dbReference>
<dbReference type="OrthoDB" id="10037838at2759"/>
<evidence type="ECO:0000256" key="8">
    <source>
        <dbReference type="ARBA" id="ARBA00023136"/>
    </source>
</evidence>
<feature type="compositionally biased region" description="Low complexity" evidence="14">
    <location>
        <begin position="18"/>
        <end position="54"/>
    </location>
</feature>
<evidence type="ECO:0000256" key="6">
    <source>
        <dbReference type="ARBA" id="ARBA00022989"/>
    </source>
</evidence>
<keyword evidence="3" id="KW-0813">Transport</keyword>
<evidence type="ECO:0000256" key="4">
    <source>
        <dbReference type="ARBA" id="ARBA00022692"/>
    </source>
</evidence>
<evidence type="ECO:0000256" key="5">
    <source>
        <dbReference type="ARBA" id="ARBA00022927"/>
    </source>
</evidence>
<accession>A0A0C3LYV1</accession>
<gene>
    <name evidence="17" type="ORF">M407DRAFT_243693</name>
</gene>
<dbReference type="PROSITE" id="PS50002">
    <property type="entry name" value="SH3"/>
    <property type="match status" value="1"/>
</dbReference>
<dbReference type="InterPro" id="IPR035463">
    <property type="entry name" value="Pex13"/>
</dbReference>
<dbReference type="PANTHER" id="PTHR19332:SF1">
    <property type="entry name" value="PEROXISOMAL MEMBRANE PROTEIN PEX13"/>
    <property type="match status" value="1"/>
</dbReference>
<dbReference type="InterPro" id="IPR036028">
    <property type="entry name" value="SH3-like_dom_sf"/>
</dbReference>